<sequence>MKLINSYSGSVLSLVITFSSSFTPAPVITAFHVSISLPLNFITPLGFPSTSWNFPLEIPRTLPAESPTWDCFLLVPSFALVSCAVPLEDMIGNLPLLVNDFLLEELELDEELVLL</sequence>
<evidence type="ECO:0000313" key="2">
    <source>
        <dbReference type="Proteomes" id="UP001253137"/>
    </source>
</evidence>
<reference evidence="1 2" key="1">
    <citation type="journal article" date="2022" name="Viruses">
        <title>Discovery and Genomic Function of a Novel Rice Dwarf-Associated Bunya-like Virus.</title>
        <authorList>
            <person name="Wang D."/>
            <person name="Fu S."/>
            <person name="Wu H."/>
            <person name="Cao M."/>
            <person name="Liu L."/>
            <person name="Zhou X."/>
            <person name="Wu J."/>
        </authorList>
    </citation>
    <scope>NUCLEOTIDE SEQUENCE [LARGE SCALE GENOMIC DNA]</scope>
</reference>
<name>A0AAE9MQT9_9VIRU</name>
<dbReference type="Proteomes" id="UP001253137">
    <property type="component" value="Genome"/>
</dbReference>
<keyword evidence="2" id="KW-1185">Reference proteome</keyword>
<proteinExistence type="predicted"/>
<evidence type="ECO:0000313" key="1">
    <source>
        <dbReference type="EMBL" id="UTJ93944.1"/>
    </source>
</evidence>
<accession>A0AAE9MQT9</accession>
<organism evidence="1 2">
    <name type="scientific">Rice dwarf-associated bunya-like virus</name>
    <dbReference type="NCBI Taxonomy" id="2963305"/>
    <lineage>
        <taxon>Viruses</taxon>
        <taxon>Riboviria</taxon>
        <taxon>Orthornavirae</taxon>
        <taxon>Negarnaviricota</taxon>
        <taxon>Polyploviricotina</taxon>
        <taxon>Bunyaviricetes</taxon>
        <taxon>Hareavirales</taxon>
        <taxon>Discoviridae</taxon>
        <taxon>Orthodiscovirus</taxon>
        <taxon>Orthodiscovirus oryzae</taxon>
    </lineage>
</organism>
<dbReference type="EMBL" id="ON366509">
    <property type="protein sequence ID" value="UTJ93944.1"/>
    <property type="molecule type" value="Viral_cRNA"/>
</dbReference>
<protein>
    <submittedName>
        <fullName evidence="1">NSs protein</fullName>
    </submittedName>
</protein>